<dbReference type="AlphaFoldDB" id="A0A7D5NBK4"/>
<accession>A0A7D5NBK4</accession>
<evidence type="ECO:0000313" key="3">
    <source>
        <dbReference type="Proteomes" id="UP000509684"/>
    </source>
</evidence>
<dbReference type="EMBL" id="CP058708">
    <property type="protein sequence ID" value="QLH50270.1"/>
    <property type="molecule type" value="Genomic_DNA"/>
</dbReference>
<gene>
    <name evidence="2" type="ORF">HWD57_11105</name>
</gene>
<name>A0A7D5NBK4_9PROT</name>
<protein>
    <submittedName>
        <fullName evidence="2">Uncharacterized protein</fullName>
    </submittedName>
</protein>
<feature type="region of interest" description="Disordered" evidence="1">
    <location>
        <begin position="150"/>
        <end position="188"/>
    </location>
</feature>
<evidence type="ECO:0000313" key="2">
    <source>
        <dbReference type="EMBL" id="QLH50270.1"/>
    </source>
</evidence>
<proteinExistence type="predicted"/>
<dbReference type="Proteomes" id="UP000509684">
    <property type="component" value="Chromosome"/>
</dbReference>
<evidence type="ECO:0000256" key="1">
    <source>
        <dbReference type="SAM" id="MobiDB-lite"/>
    </source>
</evidence>
<reference evidence="2 3" key="1">
    <citation type="journal article" date="2019" name="Microbiome">
        <title>Annotated bacterial chromosomes from frame-shift-corrected long-read metagenomic data.</title>
        <authorList>
            <person name="Arumugam K."/>
            <person name="Bagci C."/>
            <person name="Bessarab I."/>
            <person name="Beier S."/>
            <person name="Buchfink B."/>
            <person name="Gorska A."/>
            <person name="Qiu G."/>
            <person name="Huson D.H."/>
            <person name="Williams R.B.H."/>
        </authorList>
    </citation>
    <scope>NUCLEOTIDE SEQUENCE [LARGE SCALE GENOMIC DNA]</scope>
    <source>
        <strain evidence="2">SSA1</strain>
    </source>
</reference>
<dbReference type="KEGG" id="acog:HWD57_11105"/>
<organism evidence="2 3">
    <name type="scientific">Candidatus Accumulibacter cognatus</name>
    <dbReference type="NCBI Taxonomy" id="2954383"/>
    <lineage>
        <taxon>Bacteria</taxon>
        <taxon>Pseudomonadati</taxon>
        <taxon>Pseudomonadota</taxon>
        <taxon>Betaproteobacteria</taxon>
        <taxon>Candidatus Accumulibacter</taxon>
    </lineage>
</organism>
<sequence length="252" mass="28067">MPQEEKKDRFKALFKQSLAPVEEDSKSRKTPPILGKKVVIKGDMNHFAEGSTQLKVVLVGPPSVVLISKTQKAALVERRDQWVDLHNTVKARQITRSDARKALNAKAKVTAHRLIPAVRYADLMGWLEARIAALRTAEQRLTESNRRDLGALRPIVANPDDANPDTDLTPPHKERPPPGLRLLKSPNAGQFVPNTTLTPGIQTEKQVILCQTQTRLNFPLNTPQTLVPQGLAPSRLFPHLCANYPHASQLHR</sequence>